<name>A0A2S9J3B4_9SPHI</name>
<feature type="signal peptide" evidence="1">
    <location>
        <begin position="1"/>
        <end position="20"/>
    </location>
</feature>
<dbReference type="RefSeq" id="WP_105716963.1">
    <property type="nucleotide sequence ID" value="NZ_PVBQ01000007.1"/>
</dbReference>
<reference evidence="2 3" key="1">
    <citation type="submission" date="2018-02" db="EMBL/GenBank/DDBJ databases">
        <title>The draft genome of Sphingobacterium sp. 5JN-11.</title>
        <authorList>
            <person name="Liu L."/>
            <person name="Li L."/>
            <person name="Liang L."/>
            <person name="Zhang X."/>
            <person name="Wang T."/>
        </authorList>
    </citation>
    <scope>NUCLEOTIDE SEQUENCE [LARGE SCALE GENOMIC DNA]</scope>
    <source>
        <strain evidence="2 3">5JN-11</strain>
    </source>
</reference>
<gene>
    <name evidence="2" type="ORF">C5745_10485</name>
</gene>
<proteinExistence type="predicted"/>
<evidence type="ECO:0008006" key="4">
    <source>
        <dbReference type="Google" id="ProtNLM"/>
    </source>
</evidence>
<evidence type="ECO:0000256" key="1">
    <source>
        <dbReference type="SAM" id="SignalP"/>
    </source>
</evidence>
<dbReference type="EMBL" id="PVBQ01000007">
    <property type="protein sequence ID" value="PRD47249.1"/>
    <property type="molecule type" value="Genomic_DNA"/>
</dbReference>
<keyword evidence="3" id="KW-1185">Reference proteome</keyword>
<dbReference type="OrthoDB" id="1093738at2"/>
<comment type="caution">
    <text evidence="2">The sequence shown here is derived from an EMBL/GenBank/DDBJ whole genome shotgun (WGS) entry which is preliminary data.</text>
</comment>
<dbReference type="Proteomes" id="UP000239711">
    <property type="component" value="Unassembled WGS sequence"/>
</dbReference>
<protein>
    <recommendedName>
        <fullName evidence="4">Outer membrane protein beta-barrel domain-containing protein</fullName>
    </recommendedName>
</protein>
<organism evidence="2 3">
    <name type="scientific">Sphingobacterium haloxyli</name>
    <dbReference type="NCBI Taxonomy" id="2100533"/>
    <lineage>
        <taxon>Bacteria</taxon>
        <taxon>Pseudomonadati</taxon>
        <taxon>Bacteroidota</taxon>
        <taxon>Sphingobacteriia</taxon>
        <taxon>Sphingobacteriales</taxon>
        <taxon>Sphingobacteriaceae</taxon>
        <taxon>Sphingobacterium</taxon>
    </lineage>
</organism>
<evidence type="ECO:0000313" key="3">
    <source>
        <dbReference type="Proteomes" id="UP000239711"/>
    </source>
</evidence>
<keyword evidence="1" id="KW-0732">Signal</keyword>
<feature type="chain" id="PRO_5015674021" description="Outer membrane protein beta-barrel domain-containing protein" evidence="1">
    <location>
        <begin position="21"/>
        <end position="250"/>
    </location>
</feature>
<accession>A0A2S9J3B4</accession>
<sequence length="250" mass="28122">MNKFKLIACVFMLSAGPLTAQVQTDSLPAHFSQEEHMTDDPFARKWELSFHGGWSYRIAKLNEQVPPDFVDYAKRLRSGYHIGAGLDFFWRENMGVGLRYSRFGSREHEEYVTYTDIATGQVIGEGEMSDDIVVNFIAPAFNYRYIFPNRKAALQMHYAVGYLSYTNNPLFNGRYPVITARSFGVSLGADLVVPLGRRLAFSAGATLLGGNFGTLKVEYAGMTEIIKAKDNDERENVSRIDLSAGLRFKL</sequence>
<evidence type="ECO:0000313" key="2">
    <source>
        <dbReference type="EMBL" id="PRD47249.1"/>
    </source>
</evidence>
<dbReference type="AlphaFoldDB" id="A0A2S9J3B4"/>